<reference evidence="11 12" key="1">
    <citation type="submission" date="2019-03" db="EMBL/GenBank/DDBJ databases">
        <title>Genomic Encyclopedia of Type Strains, Phase IV (KMG-IV): sequencing the most valuable type-strain genomes for metagenomic binning, comparative biology and taxonomic classification.</title>
        <authorList>
            <person name="Goeker M."/>
        </authorList>
    </citation>
    <scope>NUCLEOTIDE SEQUENCE [LARGE SCALE GENOMIC DNA]</scope>
    <source>
        <strain evidence="11 12">DSM 22958</strain>
    </source>
</reference>
<protein>
    <recommendedName>
        <fullName evidence="9">Cell division protein FtsQ</fullName>
    </recommendedName>
</protein>
<keyword evidence="6 9" id="KW-1133">Transmembrane helix</keyword>
<evidence type="ECO:0000256" key="3">
    <source>
        <dbReference type="ARBA" id="ARBA00022519"/>
    </source>
</evidence>
<comment type="subcellular location">
    <subcellularLocation>
        <location evidence="9">Cell inner membrane</location>
        <topology evidence="9">Single-pass type II membrane protein</topology>
    </subcellularLocation>
    <subcellularLocation>
        <location evidence="1">Membrane</location>
    </subcellularLocation>
    <text evidence="9">Localizes to the division septum.</text>
</comment>
<evidence type="ECO:0000313" key="12">
    <source>
        <dbReference type="Proteomes" id="UP000294881"/>
    </source>
</evidence>
<dbReference type="EMBL" id="SLWL01000001">
    <property type="protein sequence ID" value="TCO16085.1"/>
    <property type="molecule type" value="Genomic_DNA"/>
</dbReference>
<keyword evidence="3 9" id="KW-0997">Cell inner membrane</keyword>
<evidence type="ECO:0000256" key="7">
    <source>
        <dbReference type="ARBA" id="ARBA00023136"/>
    </source>
</evidence>
<evidence type="ECO:0000256" key="9">
    <source>
        <dbReference type="HAMAP-Rule" id="MF_00911"/>
    </source>
</evidence>
<dbReference type="PANTHER" id="PTHR35851">
    <property type="entry name" value="CELL DIVISION PROTEIN FTSQ"/>
    <property type="match status" value="1"/>
</dbReference>
<name>A0A4R2GYI2_9HYPH</name>
<dbReference type="Pfam" id="PF08478">
    <property type="entry name" value="POTRA_1"/>
    <property type="match status" value="1"/>
</dbReference>
<keyword evidence="7 9" id="KW-0472">Membrane</keyword>
<feature type="domain" description="POTRA" evidence="10">
    <location>
        <begin position="113"/>
        <end position="181"/>
    </location>
</feature>
<comment type="similarity">
    <text evidence="9">Belongs to the FtsQ/DivIB family. FtsQ subfamily.</text>
</comment>
<dbReference type="Gene3D" id="3.40.50.11690">
    <property type="entry name" value="Cell division protein FtsQ/DivIB"/>
    <property type="match status" value="1"/>
</dbReference>
<dbReference type="PROSITE" id="PS51779">
    <property type="entry name" value="POTRA"/>
    <property type="match status" value="1"/>
</dbReference>
<keyword evidence="5 9" id="KW-0812">Transmembrane</keyword>
<dbReference type="InterPro" id="IPR013685">
    <property type="entry name" value="POTRA_FtsQ_type"/>
</dbReference>
<evidence type="ECO:0000256" key="2">
    <source>
        <dbReference type="ARBA" id="ARBA00022475"/>
    </source>
</evidence>
<dbReference type="Gene3D" id="3.10.20.310">
    <property type="entry name" value="membrane protein fhac"/>
    <property type="match status" value="1"/>
</dbReference>
<evidence type="ECO:0000256" key="6">
    <source>
        <dbReference type="ARBA" id="ARBA00022989"/>
    </source>
</evidence>
<keyword evidence="4 9" id="KW-0132">Cell division</keyword>
<comment type="function">
    <text evidence="9">Essential cell division protein.</text>
</comment>
<dbReference type="GO" id="GO:0005886">
    <property type="term" value="C:plasma membrane"/>
    <property type="evidence" value="ECO:0007669"/>
    <property type="project" value="UniProtKB-SubCell"/>
</dbReference>
<sequence>MDGGGRLLRSVTSGLPGAGMSAMAVSHDGRTVPVDLDALSGLRRNRLPFLRKLTRRGVSKPLGARIPRFSGTVLLFGFMTLVGVGGYYMGGNDVAFREAWGEPRDAIARAVGLGVDRVQISGLVELRQEEALKAAGVTDRTSLLFLDVTAVREALEKLPLVKEAAVRKLYPDELSITITERKPAALWQKNGELFVVAADGTPIDRVTDMRFARLPFVVGEGANLRAGEYAALLDAAGPLRERIRAGSLEAGENWTLTMDNRVRVKLPSGEAAREALARLAIFERESRILEKDILLVDMRVPDRVIARQSVEAAAARADMLKNKAKQKGGVVL</sequence>
<evidence type="ECO:0000259" key="10">
    <source>
        <dbReference type="PROSITE" id="PS51779"/>
    </source>
</evidence>
<dbReference type="OrthoDB" id="9783091at2"/>
<gene>
    <name evidence="9" type="primary">ftsQ</name>
    <name evidence="11" type="ORF">EV666_101336</name>
</gene>
<dbReference type="InterPro" id="IPR034746">
    <property type="entry name" value="POTRA"/>
</dbReference>
<keyword evidence="8 9" id="KW-0131">Cell cycle</keyword>
<keyword evidence="2 9" id="KW-1003">Cell membrane</keyword>
<proteinExistence type="inferred from homology"/>
<dbReference type="GO" id="GO:0090529">
    <property type="term" value="P:cell septum assembly"/>
    <property type="evidence" value="ECO:0007669"/>
    <property type="project" value="InterPro"/>
</dbReference>
<dbReference type="GO" id="GO:0043093">
    <property type="term" value="P:FtsZ-dependent cytokinesis"/>
    <property type="evidence" value="ECO:0007669"/>
    <property type="project" value="UniProtKB-UniRule"/>
</dbReference>
<dbReference type="PANTHER" id="PTHR35851:SF1">
    <property type="entry name" value="CELL DIVISION PROTEIN FTSQ"/>
    <property type="match status" value="1"/>
</dbReference>
<evidence type="ECO:0000313" key="11">
    <source>
        <dbReference type="EMBL" id="TCO16085.1"/>
    </source>
</evidence>
<evidence type="ECO:0000256" key="4">
    <source>
        <dbReference type="ARBA" id="ARBA00022618"/>
    </source>
</evidence>
<evidence type="ECO:0000256" key="8">
    <source>
        <dbReference type="ARBA" id="ARBA00023306"/>
    </source>
</evidence>
<accession>A0A4R2GYI2</accession>
<evidence type="ECO:0000256" key="5">
    <source>
        <dbReference type="ARBA" id="ARBA00022692"/>
    </source>
</evidence>
<dbReference type="InterPro" id="IPR026579">
    <property type="entry name" value="FtsQ"/>
</dbReference>
<dbReference type="Proteomes" id="UP000294881">
    <property type="component" value="Unassembled WGS sequence"/>
</dbReference>
<dbReference type="InterPro" id="IPR005548">
    <property type="entry name" value="Cell_div_FtsQ/DivIB_C"/>
</dbReference>
<organism evidence="11 12">
    <name type="scientific">Camelimonas lactis</name>
    <dbReference type="NCBI Taxonomy" id="659006"/>
    <lineage>
        <taxon>Bacteria</taxon>
        <taxon>Pseudomonadati</taxon>
        <taxon>Pseudomonadota</taxon>
        <taxon>Alphaproteobacteria</taxon>
        <taxon>Hyphomicrobiales</taxon>
        <taxon>Chelatococcaceae</taxon>
        <taxon>Camelimonas</taxon>
    </lineage>
</organism>
<dbReference type="Pfam" id="PF03799">
    <property type="entry name" value="FtsQ_DivIB_C"/>
    <property type="match status" value="1"/>
</dbReference>
<comment type="caution">
    <text evidence="11">The sequence shown here is derived from an EMBL/GenBank/DDBJ whole genome shotgun (WGS) entry which is preliminary data.</text>
</comment>
<evidence type="ECO:0000256" key="1">
    <source>
        <dbReference type="ARBA" id="ARBA00004370"/>
    </source>
</evidence>
<dbReference type="HAMAP" id="MF_00911">
    <property type="entry name" value="FtsQ_subfam"/>
    <property type="match status" value="1"/>
</dbReference>
<feature type="transmembrane region" description="Helical" evidence="9">
    <location>
        <begin position="69"/>
        <end position="89"/>
    </location>
</feature>
<dbReference type="InterPro" id="IPR045335">
    <property type="entry name" value="FtsQ_C_sf"/>
</dbReference>
<dbReference type="AlphaFoldDB" id="A0A4R2GYI2"/>
<keyword evidence="12" id="KW-1185">Reference proteome</keyword>
<dbReference type="GO" id="GO:0032153">
    <property type="term" value="C:cell division site"/>
    <property type="evidence" value="ECO:0007669"/>
    <property type="project" value="UniProtKB-UniRule"/>
</dbReference>